<dbReference type="GO" id="GO:0003700">
    <property type="term" value="F:DNA-binding transcription factor activity"/>
    <property type="evidence" value="ECO:0007669"/>
    <property type="project" value="TreeGrafter"/>
</dbReference>
<dbReference type="AlphaFoldDB" id="A0A9W9JWT6"/>
<name>A0A9W9JWT6_9EURO</name>
<accession>A0A9W9JWT6</accession>
<dbReference type="RefSeq" id="XP_056507369.1">
    <property type="nucleotide sequence ID" value="XM_056659076.1"/>
</dbReference>
<dbReference type="PANTHER" id="PTHR37534">
    <property type="entry name" value="TRANSCRIPTIONAL ACTIVATOR PROTEIN UGA3"/>
    <property type="match status" value="1"/>
</dbReference>
<reference evidence="3" key="2">
    <citation type="journal article" date="2023" name="IMA Fungus">
        <title>Comparative genomic study of the Penicillium genus elucidates a diverse pangenome and 15 lateral gene transfer events.</title>
        <authorList>
            <person name="Petersen C."/>
            <person name="Sorensen T."/>
            <person name="Nielsen M.R."/>
            <person name="Sondergaard T.E."/>
            <person name="Sorensen J.L."/>
            <person name="Fitzpatrick D.A."/>
            <person name="Frisvad J.C."/>
            <person name="Nielsen K.L."/>
        </authorList>
    </citation>
    <scope>NUCLEOTIDE SEQUENCE</scope>
    <source>
        <strain evidence="3">IBT 34128</strain>
    </source>
</reference>
<comment type="subcellular location">
    <subcellularLocation>
        <location evidence="1">Nucleus</location>
    </subcellularLocation>
</comment>
<organism evidence="3 4">
    <name type="scientific">Penicillium alfredii</name>
    <dbReference type="NCBI Taxonomy" id="1506179"/>
    <lineage>
        <taxon>Eukaryota</taxon>
        <taxon>Fungi</taxon>
        <taxon>Dikarya</taxon>
        <taxon>Ascomycota</taxon>
        <taxon>Pezizomycotina</taxon>
        <taxon>Eurotiomycetes</taxon>
        <taxon>Eurotiomycetidae</taxon>
        <taxon>Eurotiales</taxon>
        <taxon>Aspergillaceae</taxon>
        <taxon>Penicillium</taxon>
    </lineage>
</organism>
<evidence type="ECO:0000256" key="2">
    <source>
        <dbReference type="ARBA" id="ARBA00023242"/>
    </source>
</evidence>
<keyword evidence="4" id="KW-1185">Reference proteome</keyword>
<sequence>MHVFSTQTAPMLFPAAPDFFLQRIISAALDTPHLLYALLAAACSHHSRLVRDKSLESQTMCLMFTNRAISSLRAALCEDQEAIKPETVTAAMALCTNDVCNGNMPVWRTHLRGVLRLLTALVDRQKEPGLGDPFTQALLKWFTTLDLLAGLSGLRAECVHDARDGMLGQLWKGAEGRVDDICGYSLDLVPILGRASQLIHQQHLNPLVGYESNIHDSEERQQVTREAETLEKQILSLLDNTTPDSILDHSNHLRTELQYTNRAFAYSALLHLHRRVQQLQQNHPKVRAEIIGILDAVANIRPFSSANILILWPIFSAGCETEAQSERELIQTRMGNMQSLGMGNFSRARKLLYQFWQSGSSLPWDIYFARLGLELVLF</sequence>
<evidence type="ECO:0000256" key="1">
    <source>
        <dbReference type="ARBA" id="ARBA00004123"/>
    </source>
</evidence>
<reference evidence="3" key="1">
    <citation type="submission" date="2022-11" db="EMBL/GenBank/DDBJ databases">
        <authorList>
            <person name="Petersen C."/>
        </authorList>
    </citation>
    <scope>NUCLEOTIDE SEQUENCE</scope>
    <source>
        <strain evidence="3">IBT 34128</strain>
    </source>
</reference>
<keyword evidence="2" id="KW-0539">Nucleus</keyword>
<dbReference type="GeneID" id="81398245"/>
<comment type="caution">
    <text evidence="3">The sequence shown here is derived from an EMBL/GenBank/DDBJ whole genome shotgun (WGS) entry which is preliminary data.</text>
</comment>
<evidence type="ECO:0000313" key="4">
    <source>
        <dbReference type="Proteomes" id="UP001141434"/>
    </source>
</evidence>
<dbReference type="EMBL" id="JAPMSZ010000011">
    <property type="protein sequence ID" value="KAJ5083972.1"/>
    <property type="molecule type" value="Genomic_DNA"/>
</dbReference>
<evidence type="ECO:0000313" key="3">
    <source>
        <dbReference type="EMBL" id="KAJ5083972.1"/>
    </source>
</evidence>
<dbReference type="Proteomes" id="UP001141434">
    <property type="component" value="Unassembled WGS sequence"/>
</dbReference>
<dbReference type="GO" id="GO:0005634">
    <property type="term" value="C:nucleus"/>
    <property type="evidence" value="ECO:0007669"/>
    <property type="project" value="UniProtKB-SubCell"/>
</dbReference>
<evidence type="ECO:0008006" key="5">
    <source>
        <dbReference type="Google" id="ProtNLM"/>
    </source>
</evidence>
<dbReference type="Pfam" id="PF11951">
    <property type="entry name" value="Fungal_trans_2"/>
    <property type="match status" value="1"/>
</dbReference>
<proteinExistence type="predicted"/>
<dbReference type="InterPro" id="IPR021858">
    <property type="entry name" value="Fun_TF"/>
</dbReference>
<dbReference type="GO" id="GO:0000976">
    <property type="term" value="F:transcription cis-regulatory region binding"/>
    <property type="evidence" value="ECO:0007669"/>
    <property type="project" value="TreeGrafter"/>
</dbReference>
<dbReference type="GO" id="GO:0045944">
    <property type="term" value="P:positive regulation of transcription by RNA polymerase II"/>
    <property type="evidence" value="ECO:0007669"/>
    <property type="project" value="TreeGrafter"/>
</dbReference>
<dbReference type="PANTHER" id="PTHR37534:SF43">
    <property type="entry name" value="FINGER DOMAIN PROTEIN, PUTATIVE (AFU_ORTHOLOGUE AFUA_1G01850)-RELATED"/>
    <property type="match status" value="1"/>
</dbReference>
<gene>
    <name evidence="3" type="ORF">NUU61_008551</name>
</gene>
<dbReference type="OrthoDB" id="3509362at2759"/>
<protein>
    <recommendedName>
        <fullName evidence="5">Fungal-specific transcription factor domain-containing protein</fullName>
    </recommendedName>
</protein>